<evidence type="ECO:0000313" key="2">
    <source>
        <dbReference type="Proteomes" id="UP000887565"/>
    </source>
</evidence>
<keyword evidence="2" id="KW-1185">Reference proteome</keyword>
<reference evidence="3" key="1">
    <citation type="submission" date="2022-11" db="UniProtKB">
        <authorList>
            <consortium name="WormBaseParasite"/>
        </authorList>
    </citation>
    <scope>IDENTIFICATION</scope>
</reference>
<proteinExistence type="predicted"/>
<feature type="region of interest" description="Disordered" evidence="1">
    <location>
        <begin position="1"/>
        <end position="27"/>
    </location>
</feature>
<dbReference type="Proteomes" id="UP000887565">
    <property type="component" value="Unplaced"/>
</dbReference>
<sequence>MDESKGPKAQVPACSQQALENPLEDPN</sequence>
<name>A0A915HHY9_ROMCU</name>
<accession>A0A915HHY9</accession>
<evidence type="ECO:0000313" key="3">
    <source>
        <dbReference type="WBParaSite" id="nRc.2.0.1.t00926-RA"/>
    </source>
</evidence>
<protein>
    <submittedName>
        <fullName evidence="3">Uncharacterized protein</fullName>
    </submittedName>
</protein>
<dbReference type="WBParaSite" id="nRc.2.0.1.t00926-RA">
    <property type="protein sequence ID" value="nRc.2.0.1.t00926-RA"/>
    <property type="gene ID" value="nRc.2.0.1.g00926"/>
</dbReference>
<evidence type="ECO:0000256" key="1">
    <source>
        <dbReference type="SAM" id="MobiDB-lite"/>
    </source>
</evidence>
<organism evidence="2 3">
    <name type="scientific">Romanomermis culicivorax</name>
    <name type="common">Nematode worm</name>
    <dbReference type="NCBI Taxonomy" id="13658"/>
    <lineage>
        <taxon>Eukaryota</taxon>
        <taxon>Metazoa</taxon>
        <taxon>Ecdysozoa</taxon>
        <taxon>Nematoda</taxon>
        <taxon>Enoplea</taxon>
        <taxon>Dorylaimia</taxon>
        <taxon>Mermithida</taxon>
        <taxon>Mermithoidea</taxon>
        <taxon>Mermithidae</taxon>
        <taxon>Romanomermis</taxon>
    </lineage>
</organism>
<dbReference type="AlphaFoldDB" id="A0A915HHY9"/>